<dbReference type="SMART" id="SM00047">
    <property type="entry name" value="LYZ2"/>
    <property type="match status" value="1"/>
</dbReference>
<accession>A0A250FBV8</accession>
<dbReference type="EMBL" id="CP022384">
    <property type="protein sequence ID" value="ATA82633.1"/>
    <property type="molecule type" value="Genomic_DNA"/>
</dbReference>
<feature type="domain" description="LysM" evidence="5">
    <location>
        <begin position="337"/>
        <end position="383"/>
    </location>
</feature>
<dbReference type="Pfam" id="PF01832">
    <property type="entry name" value="Glucosaminidase"/>
    <property type="match status" value="1"/>
</dbReference>
<evidence type="ECO:0000313" key="7">
    <source>
        <dbReference type="Proteomes" id="UP000217276"/>
    </source>
</evidence>
<dbReference type="PANTHER" id="PTHR33308:SF9">
    <property type="entry name" value="PEPTIDOGLYCAN HYDROLASE FLGJ"/>
    <property type="match status" value="1"/>
</dbReference>
<dbReference type="SUPFAM" id="SSF54106">
    <property type="entry name" value="LysM domain"/>
    <property type="match status" value="1"/>
</dbReference>
<organism evidence="6 7">
    <name type="scientific">Capnocytophaga leadbetteri</name>
    <dbReference type="NCBI Taxonomy" id="327575"/>
    <lineage>
        <taxon>Bacteria</taxon>
        <taxon>Pseudomonadati</taxon>
        <taxon>Bacteroidota</taxon>
        <taxon>Flavobacteriia</taxon>
        <taxon>Flavobacteriales</taxon>
        <taxon>Flavobacteriaceae</taxon>
        <taxon>Capnocytophaga</taxon>
    </lineage>
</organism>
<protein>
    <recommendedName>
        <fullName evidence="4">Peptidoglycan hydrolase</fullName>
    </recommendedName>
</protein>
<dbReference type="RefSeq" id="WP_095914621.1">
    <property type="nucleotide sequence ID" value="NZ_CP022384.1"/>
</dbReference>
<dbReference type="GO" id="GO:0004040">
    <property type="term" value="F:amidase activity"/>
    <property type="evidence" value="ECO:0007669"/>
    <property type="project" value="InterPro"/>
</dbReference>
<evidence type="ECO:0000256" key="1">
    <source>
        <dbReference type="ARBA" id="ARBA00022529"/>
    </source>
</evidence>
<dbReference type="InterPro" id="IPR002901">
    <property type="entry name" value="MGlyc_endo_b_GlcNAc-like_dom"/>
</dbReference>
<dbReference type="Pfam" id="PF01476">
    <property type="entry name" value="LysM"/>
    <property type="match status" value="1"/>
</dbReference>
<keyword evidence="2" id="KW-0081">Bacteriolytic enzyme</keyword>
<evidence type="ECO:0000256" key="2">
    <source>
        <dbReference type="ARBA" id="ARBA00022638"/>
    </source>
</evidence>
<dbReference type="AlphaFoldDB" id="A0A250FBV8"/>
<dbReference type="GO" id="GO:0042742">
    <property type="term" value="P:defense response to bacterium"/>
    <property type="evidence" value="ECO:0007669"/>
    <property type="project" value="UniProtKB-KW"/>
</dbReference>
<dbReference type="PROSITE" id="PS51782">
    <property type="entry name" value="LYSM"/>
    <property type="match status" value="1"/>
</dbReference>
<dbReference type="GO" id="GO:0031640">
    <property type="term" value="P:killing of cells of another organism"/>
    <property type="evidence" value="ECO:0007669"/>
    <property type="project" value="UniProtKB-KW"/>
</dbReference>
<dbReference type="SMART" id="SM00257">
    <property type="entry name" value="LysM"/>
    <property type="match status" value="1"/>
</dbReference>
<keyword evidence="7" id="KW-1185">Reference proteome</keyword>
<dbReference type="InterPro" id="IPR018392">
    <property type="entry name" value="LysM"/>
</dbReference>
<evidence type="ECO:0000256" key="4">
    <source>
        <dbReference type="ARBA" id="ARBA00032108"/>
    </source>
</evidence>
<gene>
    <name evidence="6" type="ORF">CGC53_09915</name>
</gene>
<proteinExistence type="predicted"/>
<evidence type="ECO:0000256" key="3">
    <source>
        <dbReference type="ARBA" id="ARBA00022801"/>
    </source>
</evidence>
<dbReference type="Gene3D" id="1.10.530.10">
    <property type="match status" value="1"/>
</dbReference>
<dbReference type="InterPro" id="IPR051056">
    <property type="entry name" value="Glycosyl_Hydrolase_73"/>
</dbReference>
<sequence>MKKRFSWLLLYLFILSSCSDKYYKSAKNPHTVNYRGQRTIIETKKPSHTELNQRTKALMEANMNRKDFTEDDFHEVPPAMQVTTAVTQKYIEDYKDIAMVEMQRYNIPASITLAQGILESGSGQGRLARYGNNHFGIKCHATWNGKTMTHDDDEKSECFRRYKYAYESFEDHSQFLMKRGRYSSLFELNPTDYESWAHGLKRAGYATDPAYAKKLIALIKKFSLHQYDEQVVAMKGEPVNFSMGTDIVSTPLPKREVPQVVQNEPIAPAKPVVVTKKEVAKTVEQKSVTKPVTKSAPVIADTSKKVAEKVETPKPAAPAKPQAQVSSQVKKEAIAEVYYQVQTGDTLYKIAREQQVPVQQLMKLNNFDDLASSNLKVGQQIRVN</sequence>
<dbReference type="PROSITE" id="PS51257">
    <property type="entry name" value="PROKAR_LIPOPROTEIN"/>
    <property type="match status" value="1"/>
</dbReference>
<evidence type="ECO:0000259" key="5">
    <source>
        <dbReference type="PROSITE" id="PS51782"/>
    </source>
</evidence>
<dbReference type="Proteomes" id="UP000217276">
    <property type="component" value="Chromosome"/>
</dbReference>
<keyword evidence="1" id="KW-0929">Antimicrobial</keyword>
<dbReference type="Gene3D" id="3.10.350.10">
    <property type="entry name" value="LysM domain"/>
    <property type="match status" value="1"/>
</dbReference>
<name>A0A250FBV8_9FLAO</name>
<reference evidence="7" key="1">
    <citation type="submission" date="2017-06" db="EMBL/GenBank/DDBJ databases">
        <title>Capnocytophaga spp. assemblies.</title>
        <authorList>
            <person name="Gulvik C.A."/>
        </authorList>
    </citation>
    <scope>NUCLEOTIDE SEQUENCE [LARGE SCALE GENOMIC DNA]</scope>
    <source>
        <strain evidence="7">H6253</strain>
    </source>
</reference>
<keyword evidence="3" id="KW-0378">Hydrolase</keyword>
<evidence type="ECO:0000313" key="6">
    <source>
        <dbReference type="EMBL" id="ATA82633.1"/>
    </source>
</evidence>
<dbReference type="KEGG" id="clk:CGC53_09915"/>
<dbReference type="PANTHER" id="PTHR33308">
    <property type="entry name" value="PEPTIDOGLYCAN HYDROLASE FLGJ"/>
    <property type="match status" value="1"/>
</dbReference>
<dbReference type="CDD" id="cd00118">
    <property type="entry name" value="LysM"/>
    <property type="match status" value="1"/>
</dbReference>
<dbReference type="InterPro" id="IPR036779">
    <property type="entry name" value="LysM_dom_sf"/>
</dbReference>